<feature type="chain" id="PRO_5002580052" description="Lipoprotein" evidence="1">
    <location>
        <begin position="26"/>
        <end position="168"/>
    </location>
</feature>
<dbReference type="EMBL" id="LBHB01000001">
    <property type="protein sequence ID" value="KLE35035.1"/>
    <property type="molecule type" value="Genomic_DNA"/>
</dbReference>
<gene>
    <name evidence="2" type="ORF">AAW00_00605</name>
</gene>
<comment type="caution">
    <text evidence="2">The sequence shown here is derived from an EMBL/GenBank/DDBJ whole genome shotgun (WGS) entry which is preliminary data.</text>
</comment>
<sequence length="168" mass="17286">MQPRLLPVFAASLVLLPLLGACASAGEDDYPSLAIREAERDTGAFQPPPYVPTYPAPAAVAGAQGFAAQAREAHAAFLAALPAARARVNTARGSGMGSDAWSVAQVAVATLEGHRARAMIALVELDRIYVDAGTEGQETAGVQDLRGPVEALVAEENAIVAGLLGDLR</sequence>
<dbReference type="Proteomes" id="UP000053464">
    <property type="component" value="Unassembled WGS sequence"/>
</dbReference>
<evidence type="ECO:0008006" key="4">
    <source>
        <dbReference type="Google" id="ProtNLM"/>
    </source>
</evidence>
<keyword evidence="3" id="KW-1185">Reference proteome</keyword>
<reference evidence="2 3" key="1">
    <citation type="submission" date="2015-04" db="EMBL/GenBank/DDBJ databases">
        <title>The draft genome sequence of Erythrobacter luteus KA37.</title>
        <authorList>
            <person name="Zhuang L."/>
            <person name="Liu Y."/>
            <person name="Shao Z."/>
        </authorList>
    </citation>
    <scope>NUCLEOTIDE SEQUENCE [LARGE SCALE GENOMIC DNA]</scope>
    <source>
        <strain evidence="2 3">KA37</strain>
    </source>
</reference>
<organism evidence="2 3">
    <name type="scientific">Aurantiacibacter luteus</name>
    <dbReference type="NCBI Taxonomy" id="1581420"/>
    <lineage>
        <taxon>Bacteria</taxon>
        <taxon>Pseudomonadati</taxon>
        <taxon>Pseudomonadota</taxon>
        <taxon>Alphaproteobacteria</taxon>
        <taxon>Sphingomonadales</taxon>
        <taxon>Erythrobacteraceae</taxon>
        <taxon>Aurantiacibacter</taxon>
    </lineage>
</organism>
<feature type="signal peptide" evidence="1">
    <location>
        <begin position="1"/>
        <end position="25"/>
    </location>
</feature>
<evidence type="ECO:0000313" key="3">
    <source>
        <dbReference type="Proteomes" id="UP000053464"/>
    </source>
</evidence>
<evidence type="ECO:0000256" key="1">
    <source>
        <dbReference type="SAM" id="SignalP"/>
    </source>
</evidence>
<accession>A0A0G9MWE9</accession>
<proteinExistence type="predicted"/>
<dbReference type="PROSITE" id="PS51257">
    <property type="entry name" value="PROKAR_LIPOPROTEIN"/>
    <property type="match status" value="1"/>
</dbReference>
<name>A0A0G9MWE9_9SPHN</name>
<keyword evidence="1" id="KW-0732">Signal</keyword>
<dbReference type="STRING" id="1581420.AAW00_00605"/>
<protein>
    <recommendedName>
        <fullName evidence="4">Lipoprotein</fullName>
    </recommendedName>
</protein>
<dbReference type="PATRIC" id="fig|1581420.6.peg.121"/>
<dbReference type="AlphaFoldDB" id="A0A0G9MWE9"/>
<evidence type="ECO:0000313" key="2">
    <source>
        <dbReference type="EMBL" id="KLE35035.1"/>
    </source>
</evidence>